<organism evidence="6 7">
    <name type="scientific">Diatrype stigma</name>
    <dbReference type="NCBI Taxonomy" id="117547"/>
    <lineage>
        <taxon>Eukaryota</taxon>
        <taxon>Fungi</taxon>
        <taxon>Dikarya</taxon>
        <taxon>Ascomycota</taxon>
        <taxon>Pezizomycotina</taxon>
        <taxon>Sordariomycetes</taxon>
        <taxon>Xylariomycetidae</taxon>
        <taxon>Xylariales</taxon>
        <taxon>Diatrypaceae</taxon>
        <taxon>Diatrype</taxon>
    </lineage>
</organism>
<dbReference type="PANTHER" id="PTHR42973:SF53">
    <property type="entry name" value="FAD-BINDING PCMH-TYPE DOMAIN-CONTAINING PROTEIN-RELATED"/>
    <property type="match status" value="1"/>
</dbReference>
<evidence type="ECO:0000313" key="7">
    <source>
        <dbReference type="Proteomes" id="UP001320420"/>
    </source>
</evidence>
<evidence type="ECO:0000313" key="6">
    <source>
        <dbReference type="EMBL" id="KAK7752953.1"/>
    </source>
</evidence>
<dbReference type="InterPro" id="IPR050416">
    <property type="entry name" value="FAD-linked_Oxidoreductase"/>
</dbReference>
<protein>
    <recommendedName>
        <fullName evidence="5">FAD-binding PCMH-type domain-containing protein</fullName>
    </recommendedName>
</protein>
<evidence type="ECO:0000259" key="5">
    <source>
        <dbReference type="PROSITE" id="PS51387"/>
    </source>
</evidence>
<keyword evidence="3" id="KW-0274">FAD</keyword>
<comment type="similarity">
    <text evidence="1">Belongs to the oxygen-dependent FAD-linked oxidoreductase family.</text>
</comment>
<dbReference type="GO" id="GO:0016491">
    <property type="term" value="F:oxidoreductase activity"/>
    <property type="evidence" value="ECO:0007669"/>
    <property type="project" value="UniProtKB-KW"/>
</dbReference>
<reference evidence="6 7" key="1">
    <citation type="submission" date="2024-02" db="EMBL/GenBank/DDBJ databases">
        <title>De novo assembly and annotation of 12 fungi associated with fruit tree decline syndrome in Ontario, Canada.</title>
        <authorList>
            <person name="Sulman M."/>
            <person name="Ellouze W."/>
            <person name="Ilyukhin E."/>
        </authorList>
    </citation>
    <scope>NUCLEOTIDE SEQUENCE [LARGE SCALE GENOMIC DNA]</scope>
    <source>
        <strain evidence="6 7">M11/M66-122</strain>
    </source>
</reference>
<keyword evidence="4" id="KW-0560">Oxidoreductase</keyword>
<dbReference type="InterPro" id="IPR006094">
    <property type="entry name" value="Oxid_FAD_bind_N"/>
</dbReference>
<accession>A0AAN9US88</accession>
<gene>
    <name evidence="6" type="ORF">SLS62_005112</name>
</gene>
<dbReference type="GO" id="GO:0071949">
    <property type="term" value="F:FAD binding"/>
    <property type="evidence" value="ECO:0007669"/>
    <property type="project" value="InterPro"/>
</dbReference>
<dbReference type="Gene3D" id="3.30.465.10">
    <property type="match status" value="1"/>
</dbReference>
<dbReference type="PROSITE" id="PS51387">
    <property type="entry name" value="FAD_PCMH"/>
    <property type="match status" value="1"/>
</dbReference>
<evidence type="ECO:0000256" key="2">
    <source>
        <dbReference type="ARBA" id="ARBA00022630"/>
    </source>
</evidence>
<comment type="caution">
    <text evidence="6">The sequence shown here is derived from an EMBL/GenBank/DDBJ whole genome shotgun (WGS) entry which is preliminary data.</text>
</comment>
<dbReference type="SUPFAM" id="SSF56176">
    <property type="entry name" value="FAD-binding/transporter-associated domain-like"/>
    <property type="match status" value="1"/>
</dbReference>
<dbReference type="Pfam" id="PF01565">
    <property type="entry name" value="FAD_binding_4"/>
    <property type="match status" value="1"/>
</dbReference>
<keyword evidence="7" id="KW-1185">Reference proteome</keyword>
<name>A0AAN9US88_9PEZI</name>
<sequence>MPVRGANSVDDGILMVMSNLTNIAIAPDRSSINVSPGLTWSDVYAYLIDFDRTAVGGRISPIGVSGLALGGGISLHGNQYGWAADNVLEYEVVLANGEVAIANETTHNDLFWALKGGGPNFGIVTNFKLRAIPSTKVLAGIYTINGTEMEPLMSAVANYTAHNTDAFSHILPLVEVVDKSTTIGLVLFYDSPTQAGPACLDEFFAIPSIKSTVEFKTIGDFVVERNTFSIPDINDVLFAGTIVGRDYDDVHTGLKIIHDTFYEKLSELDSAVPAEALEYIGIAWQPLPEIWMNASQRINPSGNPLGLDPSKGLYIAWAGIVMWNDSRYDTAVADWAAEVTGVIDRTTKAKGLYDPFKYMNDAAGFQDVYGGYGAKSRGKLLEISRKYDPWRVFQTSMPGGFKIGV</sequence>
<evidence type="ECO:0000256" key="1">
    <source>
        <dbReference type="ARBA" id="ARBA00005466"/>
    </source>
</evidence>
<dbReference type="InterPro" id="IPR036318">
    <property type="entry name" value="FAD-bd_PCMH-like_sf"/>
</dbReference>
<dbReference type="Proteomes" id="UP001320420">
    <property type="component" value="Unassembled WGS sequence"/>
</dbReference>
<dbReference type="InterPro" id="IPR016169">
    <property type="entry name" value="FAD-bd_PCMH_sub2"/>
</dbReference>
<feature type="domain" description="FAD-binding PCMH-type" evidence="5">
    <location>
        <begin position="1"/>
        <end position="134"/>
    </location>
</feature>
<proteinExistence type="inferred from homology"/>
<evidence type="ECO:0000256" key="4">
    <source>
        <dbReference type="ARBA" id="ARBA00023002"/>
    </source>
</evidence>
<evidence type="ECO:0000256" key="3">
    <source>
        <dbReference type="ARBA" id="ARBA00022827"/>
    </source>
</evidence>
<dbReference type="PANTHER" id="PTHR42973">
    <property type="entry name" value="BINDING OXIDOREDUCTASE, PUTATIVE (AFU_ORTHOLOGUE AFUA_1G17690)-RELATED"/>
    <property type="match status" value="1"/>
</dbReference>
<dbReference type="EMBL" id="JAKJXP020000033">
    <property type="protein sequence ID" value="KAK7752953.1"/>
    <property type="molecule type" value="Genomic_DNA"/>
</dbReference>
<dbReference type="AlphaFoldDB" id="A0AAN9US88"/>
<keyword evidence="2" id="KW-0285">Flavoprotein</keyword>
<dbReference type="InterPro" id="IPR016166">
    <property type="entry name" value="FAD-bd_PCMH"/>
</dbReference>